<keyword evidence="2" id="KW-0132">Cell division</keyword>
<accession>A0A8T4GFT4</accession>
<organism evidence="2 3">
    <name type="scientific">Halorubrum alkaliphilum</name>
    <dbReference type="NCBI Taxonomy" id="261290"/>
    <lineage>
        <taxon>Archaea</taxon>
        <taxon>Methanobacteriati</taxon>
        <taxon>Methanobacteriota</taxon>
        <taxon>Stenosarchaea group</taxon>
        <taxon>Halobacteria</taxon>
        <taxon>Halobacteriales</taxon>
        <taxon>Haloferacaceae</taxon>
        <taxon>Halorubrum</taxon>
    </lineage>
</organism>
<dbReference type="Proteomes" id="UP000823588">
    <property type="component" value="Unassembled WGS sequence"/>
</dbReference>
<dbReference type="GO" id="GO:0051301">
    <property type="term" value="P:cell division"/>
    <property type="evidence" value="ECO:0007669"/>
    <property type="project" value="UniProtKB-KW"/>
</dbReference>
<dbReference type="RefSeq" id="WP_209483838.1">
    <property type="nucleotide sequence ID" value="NZ_JAGGKQ010000005.1"/>
</dbReference>
<protein>
    <submittedName>
        <fullName evidence="2">Cell division protein FtsB</fullName>
    </submittedName>
</protein>
<sequence>MRKNGARNDRVPDPGPRRNRVTKRRVLITLLAVLLVLFGYGIITMF</sequence>
<evidence type="ECO:0000256" key="1">
    <source>
        <dbReference type="SAM" id="Phobius"/>
    </source>
</evidence>
<dbReference type="EMBL" id="JAGGKQ010000005">
    <property type="protein sequence ID" value="MBP1922042.1"/>
    <property type="molecule type" value="Genomic_DNA"/>
</dbReference>
<keyword evidence="1" id="KW-0472">Membrane</keyword>
<evidence type="ECO:0000313" key="3">
    <source>
        <dbReference type="Proteomes" id="UP000823588"/>
    </source>
</evidence>
<keyword evidence="1" id="KW-0812">Transmembrane</keyword>
<gene>
    <name evidence="2" type="ORF">J2751_001047</name>
</gene>
<keyword evidence="2" id="KW-0131">Cell cycle</keyword>
<name>A0A8T4GFT4_9EURY</name>
<evidence type="ECO:0000313" key="2">
    <source>
        <dbReference type="EMBL" id="MBP1922042.1"/>
    </source>
</evidence>
<feature type="transmembrane region" description="Helical" evidence="1">
    <location>
        <begin position="26"/>
        <end position="43"/>
    </location>
</feature>
<reference evidence="2" key="1">
    <citation type="submission" date="2021-03" db="EMBL/GenBank/DDBJ databases">
        <title>Genomic Encyclopedia of Type Strains, Phase IV (KMG-IV): sequencing the most valuable type-strain genomes for metagenomic binning, comparative biology and taxonomic classification.</title>
        <authorList>
            <person name="Goeker M."/>
        </authorList>
    </citation>
    <scope>NUCLEOTIDE SEQUENCE</scope>
    <source>
        <strain evidence="2">DSM 23564</strain>
    </source>
</reference>
<keyword evidence="1" id="KW-1133">Transmembrane helix</keyword>
<keyword evidence="3" id="KW-1185">Reference proteome</keyword>
<comment type="caution">
    <text evidence="2">The sequence shown here is derived from an EMBL/GenBank/DDBJ whole genome shotgun (WGS) entry which is preliminary data.</text>
</comment>
<proteinExistence type="predicted"/>
<dbReference type="AlphaFoldDB" id="A0A8T4GFT4"/>